<name>A0A3M7SZY4_BRAPC</name>
<evidence type="ECO:0000256" key="1">
    <source>
        <dbReference type="SAM" id="Phobius"/>
    </source>
</evidence>
<evidence type="ECO:0000313" key="2">
    <source>
        <dbReference type="EMBL" id="RNA41361.1"/>
    </source>
</evidence>
<sequence length="124" mass="13474">MSSSPLCPPSPNDDLSTWDLYSAKPSRSKSTNLSACTSPSRMCTWLNGRSAASVTPWGGLMPSTKSGSWLEAFKLSPYRLTYSAGLALMMPKYLKSLFTWTCGACHWIMTFLGLTLTASGCSDR</sequence>
<gene>
    <name evidence="2" type="ORF">BpHYR1_043587</name>
</gene>
<organism evidence="2 3">
    <name type="scientific">Brachionus plicatilis</name>
    <name type="common">Marine rotifer</name>
    <name type="synonym">Brachionus muelleri</name>
    <dbReference type="NCBI Taxonomy" id="10195"/>
    <lineage>
        <taxon>Eukaryota</taxon>
        <taxon>Metazoa</taxon>
        <taxon>Spiralia</taxon>
        <taxon>Gnathifera</taxon>
        <taxon>Rotifera</taxon>
        <taxon>Eurotatoria</taxon>
        <taxon>Monogononta</taxon>
        <taxon>Pseudotrocha</taxon>
        <taxon>Ploima</taxon>
        <taxon>Brachionidae</taxon>
        <taxon>Brachionus</taxon>
    </lineage>
</organism>
<keyword evidence="3" id="KW-1185">Reference proteome</keyword>
<evidence type="ECO:0000313" key="3">
    <source>
        <dbReference type="Proteomes" id="UP000276133"/>
    </source>
</evidence>
<keyword evidence="1" id="KW-1133">Transmembrane helix</keyword>
<accession>A0A3M7SZY4</accession>
<reference evidence="2 3" key="1">
    <citation type="journal article" date="2018" name="Sci. Rep.">
        <title>Genomic signatures of local adaptation to the degree of environmental predictability in rotifers.</title>
        <authorList>
            <person name="Franch-Gras L."/>
            <person name="Hahn C."/>
            <person name="Garcia-Roger E.M."/>
            <person name="Carmona M.J."/>
            <person name="Serra M."/>
            <person name="Gomez A."/>
        </authorList>
    </citation>
    <scope>NUCLEOTIDE SEQUENCE [LARGE SCALE GENOMIC DNA]</scope>
    <source>
        <strain evidence="2">HYR1</strain>
    </source>
</reference>
<dbReference type="Proteomes" id="UP000276133">
    <property type="component" value="Unassembled WGS sequence"/>
</dbReference>
<proteinExistence type="predicted"/>
<comment type="caution">
    <text evidence="2">The sequence shown here is derived from an EMBL/GenBank/DDBJ whole genome shotgun (WGS) entry which is preliminary data.</text>
</comment>
<feature type="transmembrane region" description="Helical" evidence="1">
    <location>
        <begin position="97"/>
        <end position="118"/>
    </location>
</feature>
<dbReference type="AlphaFoldDB" id="A0A3M7SZY4"/>
<protein>
    <submittedName>
        <fullName evidence="2">Uncharacterized protein</fullName>
    </submittedName>
</protein>
<keyword evidence="1" id="KW-0812">Transmembrane</keyword>
<dbReference type="EMBL" id="REGN01000513">
    <property type="protein sequence ID" value="RNA41361.1"/>
    <property type="molecule type" value="Genomic_DNA"/>
</dbReference>
<keyword evidence="1" id="KW-0472">Membrane</keyword>